<proteinExistence type="predicted"/>
<evidence type="ECO:0000313" key="1">
    <source>
        <dbReference type="EMBL" id="QSQ15458.1"/>
    </source>
</evidence>
<reference evidence="1 2" key="1">
    <citation type="submission" date="2021-02" db="EMBL/GenBank/DDBJ databases">
        <title>De Novo genome assembly of isolated myxobacteria.</title>
        <authorList>
            <person name="Stevens D.C."/>
        </authorList>
    </citation>
    <scope>NUCLEOTIDE SEQUENCE [LARGE SCALE GENOMIC DNA]</scope>
    <source>
        <strain evidence="1 2">SCHIC003</strain>
    </source>
</reference>
<gene>
    <name evidence="1" type="ORF">JY572_05130</name>
</gene>
<dbReference type="RefSeq" id="WP_206717161.1">
    <property type="nucleotide sequence ID" value="NZ_CP071091.1"/>
</dbReference>
<evidence type="ECO:0000313" key="2">
    <source>
        <dbReference type="Proteomes" id="UP000663090"/>
    </source>
</evidence>
<sequence length="453" mass="47935">MFTAGCAGESKPTEVLRPNVPGAVVLLVEREGGEGPYVEGSKERFKVTASGEDFKTVRWSSNAGALEANAERVEWTLPSKGTASLSVSVETVSGKTGEGSFDFNVVASAAVAPGTVVDPRPDVTGSTCKLAFDRAGKGHVIYLNDTHRSLWYASWDGTVWKTEQIDGPGLNNGGSYVSNATLAVDEVTGTPHVAYIRLSAAPPNPVIPYSRVAYATKINGSWIRELVDPTGYGQNLRVSIALNPAQALQPSIAYSESGIGVQLTTRTGVSTWAGGMARVGTLMGDLSFDSSGTLYLPYVTNANSEVSVGIKPGADTDTIRLTSAYADGHKWLSTAWGENRHLLLLGSGGAPTDGSQFAFYDLAVASPYTSSTVRFSQVDYKNHASAVAYGAGKVFIVQRHDSTLELLTPDAAGFWTYTQLGSATALSRPSVAVRPTDGTPHVCYQMDGKLNFQ</sequence>
<protein>
    <recommendedName>
        <fullName evidence="3">Lipoprotein</fullName>
    </recommendedName>
</protein>
<dbReference type="Proteomes" id="UP000663090">
    <property type="component" value="Chromosome"/>
</dbReference>
<accession>A0ABX7NGK8</accession>
<evidence type="ECO:0008006" key="3">
    <source>
        <dbReference type="Google" id="ProtNLM"/>
    </source>
</evidence>
<name>A0ABX7NGK8_9BACT</name>
<keyword evidence="2" id="KW-1185">Reference proteome</keyword>
<dbReference type="Gene3D" id="2.120.10.70">
    <property type="entry name" value="Fucose-specific lectin"/>
    <property type="match status" value="1"/>
</dbReference>
<dbReference type="EMBL" id="CP071091">
    <property type="protein sequence ID" value="QSQ15458.1"/>
    <property type="molecule type" value="Genomic_DNA"/>
</dbReference>
<organism evidence="1 2">
    <name type="scientific">Myxococcus landrumensis</name>
    <dbReference type="NCBI Taxonomy" id="2813577"/>
    <lineage>
        <taxon>Bacteria</taxon>
        <taxon>Pseudomonadati</taxon>
        <taxon>Myxococcota</taxon>
        <taxon>Myxococcia</taxon>
        <taxon>Myxococcales</taxon>
        <taxon>Cystobacterineae</taxon>
        <taxon>Myxococcaceae</taxon>
        <taxon>Myxococcus</taxon>
    </lineage>
</organism>